<dbReference type="RefSeq" id="WP_244675950.1">
    <property type="nucleotide sequence ID" value="NZ_CP095046.1"/>
</dbReference>
<organism evidence="1 2">
    <name type="scientific">Hymenobacter cellulosilyticus</name>
    <dbReference type="NCBI Taxonomy" id="2932248"/>
    <lineage>
        <taxon>Bacteria</taxon>
        <taxon>Pseudomonadati</taxon>
        <taxon>Bacteroidota</taxon>
        <taxon>Cytophagia</taxon>
        <taxon>Cytophagales</taxon>
        <taxon>Hymenobacteraceae</taxon>
        <taxon>Hymenobacter</taxon>
    </lineage>
</organism>
<protein>
    <recommendedName>
        <fullName evidence="3">Gliding motility-associated C-terminal domain-containing protein</fullName>
    </recommendedName>
</protein>
<sequence>MGNNQYKVSLTVFRDCGGAAFSTISPKLNFSNSGCATGPGVAMTLIGNPEAGSPYCANTPGGASQCGSGSRTNYQKGTFEATITLPPAAEWIISVALNARPTVANINPGDGDLYYEARLNNLLPNGAQIQNTSAQYQAQDIPIPFVCFQQERTVSFAATEPDGDSLVYALANPLLGCNEPNTYKSYTTVGRFIDLTPPGGTPCGAYIADNQGTYSPTYPISSFNMTGVCPLKTAVKAFNFNPALGNFTFTPSYYNTAVNSAENKYVVVGQVTEYRRLPNATGKPTYYKVGTVRRDMMVVVIDCNNNNQPGPPIGSGFDKSGVKIVNSRDSTFVTAYTCNYTEVRFRFSDPNPGDILTVSYPELDPQCRR</sequence>
<proteinExistence type="predicted"/>
<accession>A0A8T9Q855</accession>
<reference evidence="1" key="1">
    <citation type="submission" date="2022-04" db="EMBL/GenBank/DDBJ databases">
        <title>Hymenobacter sp. isolated from the air.</title>
        <authorList>
            <person name="Won M."/>
            <person name="Lee C.-M."/>
            <person name="Woen H.-Y."/>
            <person name="Kwon S.-W."/>
        </authorList>
    </citation>
    <scope>NUCLEOTIDE SEQUENCE</scope>
    <source>
        <strain evidence="1">5116S-3</strain>
    </source>
</reference>
<dbReference type="Proteomes" id="UP000831796">
    <property type="component" value="Chromosome"/>
</dbReference>
<dbReference type="AlphaFoldDB" id="A0A8T9Q855"/>
<name>A0A8T9Q855_9BACT</name>
<dbReference type="KEGG" id="hcu:MUN79_00900"/>
<dbReference type="EMBL" id="CP095046">
    <property type="protein sequence ID" value="UOQ72591.1"/>
    <property type="molecule type" value="Genomic_DNA"/>
</dbReference>
<evidence type="ECO:0008006" key="3">
    <source>
        <dbReference type="Google" id="ProtNLM"/>
    </source>
</evidence>
<evidence type="ECO:0000313" key="2">
    <source>
        <dbReference type="Proteomes" id="UP000831796"/>
    </source>
</evidence>
<evidence type="ECO:0000313" key="1">
    <source>
        <dbReference type="EMBL" id="UOQ72591.1"/>
    </source>
</evidence>
<keyword evidence="2" id="KW-1185">Reference proteome</keyword>
<gene>
    <name evidence="1" type="ORF">MUN79_00900</name>
</gene>